<dbReference type="AlphaFoldDB" id="A0A200QCT9"/>
<comment type="caution">
    <text evidence="4">The sequence shown here is derived from an EMBL/GenBank/DDBJ whole genome shotgun (WGS) entry which is preliminary data.</text>
</comment>
<evidence type="ECO:0000259" key="2">
    <source>
        <dbReference type="PROSITE" id="PS51038"/>
    </source>
</evidence>
<dbReference type="OMA" id="NTWYASS"/>
<dbReference type="PANTHER" id="PTHR46871">
    <property type="entry name" value="BROMO-ADJACENT HOMOLOGY (BAH) DOMAIN-CONTAINING PROTEIN"/>
    <property type="match status" value="1"/>
</dbReference>
<dbReference type="Gene3D" id="2.30.30.490">
    <property type="match status" value="1"/>
</dbReference>
<dbReference type="InterPro" id="IPR043151">
    <property type="entry name" value="BAH_sf"/>
</dbReference>
<evidence type="ECO:0000313" key="4">
    <source>
        <dbReference type="EMBL" id="OVA08265.1"/>
    </source>
</evidence>
<dbReference type="STRING" id="56857.A0A200QCT9"/>
<feature type="region of interest" description="Disordered" evidence="1">
    <location>
        <begin position="374"/>
        <end position="398"/>
    </location>
</feature>
<dbReference type="GO" id="GO:0003682">
    <property type="term" value="F:chromatin binding"/>
    <property type="evidence" value="ECO:0007669"/>
    <property type="project" value="InterPro"/>
</dbReference>
<gene>
    <name evidence="4" type="ORF">BVC80_1297g4</name>
</gene>
<dbReference type="Gene3D" id="1.10.472.30">
    <property type="entry name" value="Transcription elongation factor S-II, central domain"/>
    <property type="match status" value="1"/>
</dbReference>
<protein>
    <submittedName>
        <fullName evidence="4">Bromo adjacent homology (BAH) domain</fullName>
    </submittedName>
</protein>
<dbReference type="Pfam" id="PF07500">
    <property type="entry name" value="TFIIS_M"/>
    <property type="match status" value="1"/>
</dbReference>
<dbReference type="SMART" id="SM00439">
    <property type="entry name" value="BAH"/>
    <property type="match status" value="1"/>
</dbReference>
<name>A0A200QCT9_MACCD</name>
<dbReference type="EMBL" id="MVGT01002330">
    <property type="protein sequence ID" value="OVA08265.1"/>
    <property type="molecule type" value="Genomic_DNA"/>
</dbReference>
<reference evidence="4 5" key="1">
    <citation type="journal article" date="2017" name="Mol. Plant">
        <title>The Genome of Medicinal Plant Macleaya cordata Provides New Insights into Benzylisoquinoline Alkaloids Metabolism.</title>
        <authorList>
            <person name="Liu X."/>
            <person name="Liu Y."/>
            <person name="Huang P."/>
            <person name="Ma Y."/>
            <person name="Qing Z."/>
            <person name="Tang Q."/>
            <person name="Cao H."/>
            <person name="Cheng P."/>
            <person name="Zheng Y."/>
            <person name="Yuan Z."/>
            <person name="Zhou Y."/>
            <person name="Liu J."/>
            <person name="Tang Z."/>
            <person name="Zhuo Y."/>
            <person name="Zhang Y."/>
            <person name="Yu L."/>
            <person name="Huang J."/>
            <person name="Yang P."/>
            <person name="Peng Q."/>
            <person name="Zhang J."/>
            <person name="Jiang W."/>
            <person name="Zhang Z."/>
            <person name="Lin K."/>
            <person name="Ro D.K."/>
            <person name="Chen X."/>
            <person name="Xiong X."/>
            <person name="Shang Y."/>
            <person name="Huang S."/>
            <person name="Zeng J."/>
        </authorList>
    </citation>
    <scope>NUCLEOTIDE SEQUENCE [LARGE SCALE GENOMIC DNA]</scope>
    <source>
        <strain evidence="5">cv. BLH2017</strain>
        <tissue evidence="4">Root</tissue>
    </source>
</reference>
<feature type="compositionally biased region" description="Acidic residues" evidence="1">
    <location>
        <begin position="188"/>
        <end position="198"/>
    </location>
</feature>
<dbReference type="InterPro" id="IPR001025">
    <property type="entry name" value="BAH_dom"/>
</dbReference>
<dbReference type="InterPro" id="IPR036575">
    <property type="entry name" value="TFIIS_cen_dom_sf"/>
</dbReference>
<keyword evidence="5" id="KW-1185">Reference proteome</keyword>
<dbReference type="GO" id="GO:0006351">
    <property type="term" value="P:DNA-templated transcription"/>
    <property type="evidence" value="ECO:0007669"/>
    <property type="project" value="InterPro"/>
</dbReference>
<dbReference type="Proteomes" id="UP000195402">
    <property type="component" value="Unassembled WGS sequence"/>
</dbReference>
<dbReference type="Pfam" id="PF01426">
    <property type="entry name" value="BAH"/>
    <property type="match status" value="1"/>
</dbReference>
<feature type="region of interest" description="Disordered" evidence="1">
    <location>
        <begin position="188"/>
        <end position="211"/>
    </location>
</feature>
<dbReference type="InParanoid" id="A0A200QCT9"/>
<evidence type="ECO:0000313" key="5">
    <source>
        <dbReference type="Proteomes" id="UP000195402"/>
    </source>
</evidence>
<evidence type="ECO:0000256" key="1">
    <source>
        <dbReference type="SAM" id="MobiDB-lite"/>
    </source>
</evidence>
<feature type="domain" description="TFIIS central" evidence="3">
    <location>
        <begin position="258"/>
        <end position="402"/>
    </location>
</feature>
<dbReference type="PROSITE" id="PS51038">
    <property type="entry name" value="BAH"/>
    <property type="match status" value="1"/>
</dbReference>
<dbReference type="PROSITE" id="PS51321">
    <property type="entry name" value="TFIIS_CENTRAL"/>
    <property type="match status" value="1"/>
</dbReference>
<accession>A0A200QCT9</accession>
<feature type="compositionally biased region" description="Acidic residues" evidence="1">
    <location>
        <begin position="1"/>
        <end position="20"/>
    </location>
</feature>
<feature type="domain" description="BAH" evidence="2">
    <location>
        <begin position="43"/>
        <end position="162"/>
    </location>
</feature>
<evidence type="ECO:0000259" key="3">
    <source>
        <dbReference type="PROSITE" id="PS51321"/>
    </source>
</evidence>
<organism evidence="4 5">
    <name type="scientific">Macleaya cordata</name>
    <name type="common">Five-seeded plume-poppy</name>
    <name type="synonym">Bocconia cordata</name>
    <dbReference type="NCBI Taxonomy" id="56857"/>
    <lineage>
        <taxon>Eukaryota</taxon>
        <taxon>Viridiplantae</taxon>
        <taxon>Streptophyta</taxon>
        <taxon>Embryophyta</taxon>
        <taxon>Tracheophyta</taxon>
        <taxon>Spermatophyta</taxon>
        <taxon>Magnoliopsida</taxon>
        <taxon>Ranunculales</taxon>
        <taxon>Papaveraceae</taxon>
        <taxon>Papaveroideae</taxon>
        <taxon>Macleaya</taxon>
    </lineage>
</organism>
<sequence length="439" mass="51013">MKSTEEELEINEDEDEENAMQEDIKPTVAGKEKHYNAFEHEGDFYQLEDTVLLAPENANQKPDVAIIKKITEKKDGEMMLTCQLLYRPEEAEKKKGGRWKASDSRELFYSFKREEVPAASLMYKCVVHFIPLHKQLPVRSQHPGFIVQRVYAYKEKMLWKITDKDYVDDKQREIDLLLQKTQERLELPDSETEEAALDDLEHHQSKKKKLDVSRNLVNPTTRSGHHLTVERTQRSHTDEASEFYTILETFSALTRDTTRNKWLVQLLQKIQYVCDYSEDSNRKQVERKDGAAGLSRERRNKTKYSPAAAVSAIVALEQASHGTLSNDFKSYNQKMRQLCFNLENSERLARRLVTQELEASVILKMLPSELKEGRLTTEETATRKEPAEEEPEHIQMTDHRCSRCMEKRVGLKDIIQAGSGERYQLECIECGNTWYASSR</sequence>
<dbReference type="OrthoDB" id="1922186at2759"/>
<dbReference type="PANTHER" id="PTHR46871:SF1">
    <property type="entry name" value="BROMO-ADJACENT HOMOLOGY (BAH) DOMAIN-CONTAINING PROTEIN"/>
    <property type="match status" value="1"/>
</dbReference>
<dbReference type="InterPro" id="IPR003618">
    <property type="entry name" value="TFIIS_cen_dom"/>
</dbReference>
<feature type="region of interest" description="Disordered" evidence="1">
    <location>
        <begin position="1"/>
        <end position="23"/>
    </location>
</feature>
<dbReference type="SUPFAM" id="SSF46942">
    <property type="entry name" value="Elongation factor TFIIS domain 2"/>
    <property type="match status" value="1"/>
</dbReference>
<proteinExistence type="predicted"/>